<protein>
    <submittedName>
        <fullName evidence="1">Glycosyltransferase</fullName>
    </submittedName>
</protein>
<accession>W7KSB3</accession>
<proteinExistence type="predicted"/>
<reference evidence="1 2" key="2">
    <citation type="journal article" date="2016" name="Sci. Rep.">
        <title>A novel serine protease, Sep1, from Bacillus firmus DS-1 has nematicidal activity and degrades multiple intestinal-associated nematode proteins.</title>
        <authorList>
            <person name="Geng C."/>
            <person name="Nie X."/>
            <person name="Tang Z."/>
            <person name="Zhang Y."/>
            <person name="Lin J."/>
            <person name="Sun M."/>
            <person name="Peng D."/>
        </authorList>
    </citation>
    <scope>NUCLEOTIDE SEQUENCE [LARGE SCALE GENOMIC DNA]</scope>
    <source>
        <strain evidence="1 2">DS1</strain>
    </source>
</reference>
<reference evidence="2" key="1">
    <citation type="submission" date="2013-03" db="EMBL/GenBank/DDBJ databases">
        <title>Draft genome sequence of Bacillus firmus DS1.</title>
        <authorList>
            <person name="Peng D."/>
            <person name="Zhu L."/>
            <person name="Sun M."/>
        </authorList>
    </citation>
    <scope>NUCLEOTIDE SEQUENCE [LARGE SCALE GENOMIC DNA]</scope>
    <source>
        <strain evidence="2">DS1</strain>
    </source>
</reference>
<dbReference type="GO" id="GO:0016740">
    <property type="term" value="F:transferase activity"/>
    <property type="evidence" value="ECO:0007669"/>
    <property type="project" value="UniProtKB-KW"/>
</dbReference>
<evidence type="ECO:0000313" key="1">
    <source>
        <dbReference type="EMBL" id="EWG09048.1"/>
    </source>
</evidence>
<gene>
    <name evidence="1" type="ORF">PBF_20838</name>
</gene>
<organism evidence="1 2">
    <name type="scientific">Cytobacillus firmus DS1</name>
    <dbReference type="NCBI Taxonomy" id="1307436"/>
    <lineage>
        <taxon>Bacteria</taxon>
        <taxon>Bacillati</taxon>
        <taxon>Bacillota</taxon>
        <taxon>Bacilli</taxon>
        <taxon>Bacillales</taxon>
        <taxon>Bacillaceae</taxon>
        <taxon>Cytobacillus</taxon>
    </lineage>
</organism>
<dbReference type="Proteomes" id="UP000019270">
    <property type="component" value="Unassembled WGS sequence"/>
</dbReference>
<dbReference type="Gene3D" id="3.40.50.2000">
    <property type="entry name" value="Glycogen Phosphorylase B"/>
    <property type="match status" value="1"/>
</dbReference>
<evidence type="ECO:0000313" key="2">
    <source>
        <dbReference type="Proteomes" id="UP000019270"/>
    </source>
</evidence>
<dbReference type="AlphaFoldDB" id="W7KSB3"/>
<keyword evidence="1" id="KW-0808">Transferase</keyword>
<dbReference type="PATRIC" id="fig|1307436.3.peg.4451"/>
<name>W7KSB3_CYTFI</name>
<sequence length="181" mass="21381">MIHILIAGHDLKFAKHIIDFLKDNKKYKLRIDKWLSHTDHDINKSKELLNWAEIIFCEWGLGNAVWYSNNKTRDQKLIIRMLGQERLSSLPQKIKYNNVNHIIFISPHLRQSLIKIFNIPISKTSIIYNLVDSTHFSKPKRKGSIYNLGIVGVSPKLKRLDLAIEIFNKLWMKNSKYHLYM</sequence>
<comment type="caution">
    <text evidence="1">The sequence shown here is derived from an EMBL/GenBank/DDBJ whole genome shotgun (WGS) entry which is preliminary data.</text>
</comment>
<dbReference type="SUPFAM" id="SSF53756">
    <property type="entry name" value="UDP-Glycosyltransferase/glycogen phosphorylase"/>
    <property type="match status" value="1"/>
</dbReference>
<dbReference type="OrthoDB" id="6713581at2"/>
<dbReference type="eggNOG" id="COG0438">
    <property type="taxonomic scope" value="Bacteria"/>
</dbReference>
<dbReference type="EMBL" id="APVL01000022">
    <property type="protein sequence ID" value="EWG09048.1"/>
    <property type="molecule type" value="Genomic_DNA"/>
</dbReference>
<dbReference type="RefSeq" id="WP_035332557.1">
    <property type="nucleotide sequence ID" value="NZ_APVL01000022.1"/>
</dbReference>